<evidence type="ECO:0000256" key="6">
    <source>
        <dbReference type="ARBA" id="ARBA00022989"/>
    </source>
</evidence>
<comment type="subcellular location">
    <subcellularLocation>
        <location evidence="1">Cell membrane</location>
        <topology evidence="1">Multi-pass membrane protein</topology>
    </subcellularLocation>
</comment>
<dbReference type="GO" id="GO:0033214">
    <property type="term" value="P:siderophore-iron import into cell"/>
    <property type="evidence" value="ECO:0007669"/>
    <property type="project" value="TreeGrafter"/>
</dbReference>
<evidence type="ECO:0000256" key="2">
    <source>
        <dbReference type="ARBA" id="ARBA00007935"/>
    </source>
</evidence>
<organism evidence="9 10">
    <name type="scientific">Mangrovicoccus algicola</name>
    <dbReference type="NCBI Taxonomy" id="2771008"/>
    <lineage>
        <taxon>Bacteria</taxon>
        <taxon>Pseudomonadati</taxon>
        <taxon>Pseudomonadota</taxon>
        <taxon>Alphaproteobacteria</taxon>
        <taxon>Rhodobacterales</taxon>
        <taxon>Paracoccaceae</taxon>
        <taxon>Mangrovicoccus</taxon>
    </lineage>
</organism>
<feature type="transmembrane region" description="Helical" evidence="8">
    <location>
        <begin position="155"/>
        <end position="177"/>
    </location>
</feature>
<comment type="caution">
    <text evidence="9">The sequence shown here is derived from an EMBL/GenBank/DDBJ whole genome shotgun (WGS) entry which is preliminary data.</text>
</comment>
<dbReference type="CDD" id="cd06550">
    <property type="entry name" value="TM_ABC_iron-siderophores_like"/>
    <property type="match status" value="1"/>
</dbReference>
<dbReference type="InterPro" id="IPR037294">
    <property type="entry name" value="ABC_BtuC-like"/>
</dbReference>
<feature type="transmembrane region" description="Helical" evidence="8">
    <location>
        <begin position="314"/>
        <end position="332"/>
    </location>
</feature>
<reference evidence="9" key="1">
    <citation type="submission" date="2020-09" db="EMBL/GenBank/DDBJ databases">
        <title>A novel bacterium of genus Mangrovicoccus, isolated from South China Sea.</title>
        <authorList>
            <person name="Huang H."/>
            <person name="Mo K."/>
            <person name="Hu Y."/>
        </authorList>
    </citation>
    <scope>NUCLEOTIDE SEQUENCE</scope>
    <source>
        <strain evidence="9">HB182678</strain>
    </source>
</reference>
<evidence type="ECO:0000313" key="9">
    <source>
        <dbReference type="EMBL" id="MBE3638564.1"/>
    </source>
</evidence>
<evidence type="ECO:0000256" key="1">
    <source>
        <dbReference type="ARBA" id="ARBA00004651"/>
    </source>
</evidence>
<keyword evidence="10" id="KW-1185">Reference proteome</keyword>
<keyword evidence="7 8" id="KW-0472">Membrane</keyword>
<keyword evidence="4" id="KW-1003">Cell membrane</keyword>
<feature type="transmembrane region" description="Helical" evidence="8">
    <location>
        <begin position="124"/>
        <end position="143"/>
    </location>
</feature>
<dbReference type="Gene3D" id="1.10.3470.10">
    <property type="entry name" value="ABC transporter involved in vitamin B12 uptake, BtuC"/>
    <property type="match status" value="1"/>
</dbReference>
<dbReference type="InterPro" id="IPR000522">
    <property type="entry name" value="ABC_transptr_permease_BtuC"/>
</dbReference>
<dbReference type="Pfam" id="PF01032">
    <property type="entry name" value="FecCD"/>
    <property type="match status" value="1"/>
</dbReference>
<sequence>MSDALAPRRRRRLGWMACALAVLAVLVLASLALGSRAIPPGQTLAALRAFDPGNDLHLIIRELRLPRTCLAVLAGAALGLAGAMVQAVTRNPMAEPGLLGINGGAAVAVVLGIAVLGLTEMRQYVWLGFAGAGLAGAAVFLCGGAHRAGTDPVRLLLAGAGLSVVLGSVTTLVILNAQAAAFDTFRNWAAGSVEGRGMAVAGILALALLAGGGLALALAGSLNGLALGQDLGQALGVRPGRVWGLACLSVMLLAGGATAAAGPIAFVGLVAPHLARAVCGPDHRWILPFAAIFAAILLLLSDIVGRLVAMPSEVAAGIVATLLGGPVFVHVARRFRLARL</sequence>
<feature type="transmembrane region" description="Helical" evidence="8">
    <location>
        <begin position="97"/>
        <end position="118"/>
    </location>
</feature>
<keyword evidence="5 8" id="KW-0812">Transmembrane</keyword>
<evidence type="ECO:0000256" key="8">
    <source>
        <dbReference type="SAM" id="Phobius"/>
    </source>
</evidence>
<feature type="transmembrane region" description="Helical" evidence="8">
    <location>
        <begin position="197"/>
        <end position="222"/>
    </location>
</feature>
<evidence type="ECO:0000256" key="5">
    <source>
        <dbReference type="ARBA" id="ARBA00022692"/>
    </source>
</evidence>
<dbReference type="EMBL" id="JACVXA010000026">
    <property type="protein sequence ID" value="MBE3638564.1"/>
    <property type="molecule type" value="Genomic_DNA"/>
</dbReference>
<comment type="similarity">
    <text evidence="2">Belongs to the binding-protein-dependent transport system permease family. FecCD subfamily.</text>
</comment>
<dbReference type="SUPFAM" id="SSF81345">
    <property type="entry name" value="ABC transporter involved in vitamin B12 uptake, BtuC"/>
    <property type="match status" value="1"/>
</dbReference>
<dbReference type="AlphaFoldDB" id="A0A8J7CVC0"/>
<keyword evidence="3" id="KW-0813">Transport</keyword>
<proteinExistence type="inferred from homology"/>
<gene>
    <name evidence="9" type="ORF">ICN82_10145</name>
</gene>
<feature type="transmembrane region" description="Helical" evidence="8">
    <location>
        <begin position="242"/>
        <end position="265"/>
    </location>
</feature>
<evidence type="ECO:0000256" key="3">
    <source>
        <dbReference type="ARBA" id="ARBA00022448"/>
    </source>
</evidence>
<accession>A0A8J7CVC0</accession>
<evidence type="ECO:0000256" key="4">
    <source>
        <dbReference type="ARBA" id="ARBA00022475"/>
    </source>
</evidence>
<dbReference type="RefSeq" id="WP_193182294.1">
    <property type="nucleotide sequence ID" value="NZ_JACVXA010000026.1"/>
</dbReference>
<dbReference type="Proteomes" id="UP000609121">
    <property type="component" value="Unassembled WGS sequence"/>
</dbReference>
<evidence type="ECO:0000256" key="7">
    <source>
        <dbReference type="ARBA" id="ARBA00023136"/>
    </source>
</evidence>
<protein>
    <submittedName>
        <fullName evidence="9">Iron ABC transporter permease</fullName>
    </submittedName>
</protein>
<dbReference type="PANTHER" id="PTHR30472:SF1">
    <property type="entry name" value="FE(3+) DICITRATE TRANSPORT SYSTEM PERMEASE PROTEIN FECC-RELATED"/>
    <property type="match status" value="1"/>
</dbReference>
<name>A0A8J7CVC0_9RHOB</name>
<keyword evidence="6 8" id="KW-1133">Transmembrane helix</keyword>
<evidence type="ECO:0000313" key="10">
    <source>
        <dbReference type="Proteomes" id="UP000609121"/>
    </source>
</evidence>
<dbReference type="GO" id="GO:0022857">
    <property type="term" value="F:transmembrane transporter activity"/>
    <property type="evidence" value="ECO:0007669"/>
    <property type="project" value="InterPro"/>
</dbReference>
<feature type="transmembrane region" description="Helical" evidence="8">
    <location>
        <begin position="285"/>
        <end position="305"/>
    </location>
</feature>
<dbReference type="PANTHER" id="PTHR30472">
    <property type="entry name" value="FERRIC ENTEROBACTIN TRANSPORT SYSTEM PERMEASE PROTEIN"/>
    <property type="match status" value="1"/>
</dbReference>
<dbReference type="GO" id="GO:0005886">
    <property type="term" value="C:plasma membrane"/>
    <property type="evidence" value="ECO:0007669"/>
    <property type="project" value="UniProtKB-SubCell"/>
</dbReference>